<proteinExistence type="predicted"/>
<evidence type="ECO:0000259" key="1">
    <source>
        <dbReference type="SMART" id="SM00239"/>
    </source>
</evidence>
<dbReference type="InterPro" id="IPR035892">
    <property type="entry name" value="C2_domain_sf"/>
</dbReference>
<sequence length="154" mass="17088">METKTHSQPLRRTLELTVLSAEELNVDQKLTIEDLYVVVRAESINCYTTGMAKESGEGKASWNDKLLVDVPMHAKSITLEMKCNTSTSVKDVGVARIAVSDVVEEDVLDHSFKFFSYRLRDWEGRCNGVLKFSVRVSECSSSGVALSIPARGDN</sequence>
<dbReference type="AlphaFoldDB" id="A0A8B8LAF4"/>
<dbReference type="RefSeq" id="XP_027353207.1">
    <property type="nucleotide sequence ID" value="XM_027497406.1"/>
</dbReference>
<dbReference type="Proteomes" id="UP000694853">
    <property type="component" value="Unplaced"/>
</dbReference>
<gene>
    <name evidence="3" type="primary">LOC113863728</name>
</gene>
<feature type="domain" description="C2" evidence="1">
    <location>
        <begin position="13"/>
        <end position="111"/>
    </location>
</feature>
<dbReference type="Gene3D" id="2.60.40.150">
    <property type="entry name" value="C2 domain"/>
    <property type="match status" value="1"/>
</dbReference>
<dbReference type="OrthoDB" id="884464at2759"/>
<protein>
    <submittedName>
        <fullName evidence="3">Protein SRC2 homolog</fullName>
    </submittedName>
</protein>
<dbReference type="InterPro" id="IPR000008">
    <property type="entry name" value="C2_dom"/>
</dbReference>
<dbReference type="GeneID" id="113863728"/>
<dbReference type="PANTHER" id="PTHR32246:SF74">
    <property type="entry name" value="BON1-ASSOCIATED-LIKE PROTEIN"/>
    <property type="match status" value="1"/>
</dbReference>
<dbReference type="KEGG" id="aprc:113863728"/>
<name>A0A8B8LAF4_ABRPR</name>
<reference evidence="2" key="1">
    <citation type="journal article" date="2019" name="Toxins">
        <title>Detection of Abrin-Like and Prepropulchellin-Like Toxin Genes and Transcripts Using Whole Genome Sequencing and Full-Length Transcript Sequencing of Abrus precatorius.</title>
        <authorList>
            <person name="Hovde B.T."/>
            <person name="Daligault H.E."/>
            <person name="Hanschen E.R."/>
            <person name="Kunde Y.A."/>
            <person name="Johnson M.B."/>
            <person name="Starkenburg S.R."/>
            <person name="Johnson S.L."/>
        </authorList>
    </citation>
    <scope>NUCLEOTIDE SEQUENCE [LARGE SCALE GENOMIC DNA]</scope>
</reference>
<evidence type="ECO:0000313" key="2">
    <source>
        <dbReference type="Proteomes" id="UP000694853"/>
    </source>
</evidence>
<keyword evidence="2" id="KW-1185">Reference proteome</keyword>
<evidence type="ECO:0000313" key="3">
    <source>
        <dbReference type="RefSeq" id="XP_027353207.1"/>
    </source>
</evidence>
<dbReference type="PANTHER" id="PTHR32246">
    <property type="entry name" value="INGRESSION PROTEIN FIC1"/>
    <property type="match status" value="1"/>
</dbReference>
<reference evidence="3" key="2">
    <citation type="submission" date="2025-08" db="UniProtKB">
        <authorList>
            <consortium name="RefSeq"/>
        </authorList>
    </citation>
    <scope>IDENTIFICATION</scope>
    <source>
        <tissue evidence="3">Young leaves</tissue>
    </source>
</reference>
<dbReference type="SUPFAM" id="SSF49562">
    <property type="entry name" value="C2 domain (Calcium/lipid-binding domain, CaLB)"/>
    <property type="match status" value="1"/>
</dbReference>
<dbReference type="Pfam" id="PF00168">
    <property type="entry name" value="C2"/>
    <property type="match status" value="1"/>
</dbReference>
<organism evidence="2 3">
    <name type="scientific">Abrus precatorius</name>
    <name type="common">Indian licorice</name>
    <name type="synonym">Glycine abrus</name>
    <dbReference type="NCBI Taxonomy" id="3816"/>
    <lineage>
        <taxon>Eukaryota</taxon>
        <taxon>Viridiplantae</taxon>
        <taxon>Streptophyta</taxon>
        <taxon>Embryophyta</taxon>
        <taxon>Tracheophyta</taxon>
        <taxon>Spermatophyta</taxon>
        <taxon>Magnoliopsida</taxon>
        <taxon>eudicotyledons</taxon>
        <taxon>Gunneridae</taxon>
        <taxon>Pentapetalae</taxon>
        <taxon>rosids</taxon>
        <taxon>fabids</taxon>
        <taxon>Fabales</taxon>
        <taxon>Fabaceae</taxon>
        <taxon>Papilionoideae</taxon>
        <taxon>50 kb inversion clade</taxon>
        <taxon>NPAAA clade</taxon>
        <taxon>indigoferoid/millettioid clade</taxon>
        <taxon>Abreae</taxon>
        <taxon>Abrus</taxon>
    </lineage>
</organism>
<dbReference type="SMART" id="SM00239">
    <property type="entry name" value="C2"/>
    <property type="match status" value="1"/>
</dbReference>
<accession>A0A8B8LAF4</accession>